<comment type="caution">
    <text evidence="1">The sequence shown here is derived from an EMBL/GenBank/DDBJ whole genome shotgun (WGS) entry which is preliminary data.</text>
</comment>
<organism evidence="1 2">
    <name type="scientific">Rugosimonospora africana</name>
    <dbReference type="NCBI Taxonomy" id="556532"/>
    <lineage>
        <taxon>Bacteria</taxon>
        <taxon>Bacillati</taxon>
        <taxon>Actinomycetota</taxon>
        <taxon>Actinomycetes</taxon>
        <taxon>Micromonosporales</taxon>
        <taxon>Micromonosporaceae</taxon>
        <taxon>Rugosimonospora</taxon>
    </lineage>
</organism>
<dbReference type="Proteomes" id="UP000642748">
    <property type="component" value="Unassembled WGS sequence"/>
</dbReference>
<evidence type="ECO:0000313" key="1">
    <source>
        <dbReference type="EMBL" id="GIH15316.1"/>
    </source>
</evidence>
<accession>A0A8J3QRS2</accession>
<gene>
    <name evidence="1" type="ORF">Raf01_34880</name>
</gene>
<evidence type="ECO:0000313" key="2">
    <source>
        <dbReference type="Proteomes" id="UP000642748"/>
    </source>
</evidence>
<keyword evidence="2" id="KW-1185">Reference proteome</keyword>
<dbReference type="RefSeq" id="WP_203918947.1">
    <property type="nucleotide sequence ID" value="NZ_BONZ01000032.1"/>
</dbReference>
<proteinExistence type="predicted"/>
<name>A0A8J3QRS2_9ACTN</name>
<dbReference type="EMBL" id="BONZ01000032">
    <property type="protein sequence ID" value="GIH15316.1"/>
    <property type="molecule type" value="Genomic_DNA"/>
</dbReference>
<protein>
    <submittedName>
        <fullName evidence="1">Uncharacterized protein</fullName>
    </submittedName>
</protein>
<sequence>MNLIPLGVAAQAARELAQSALPNAPTVADEPKRRTGPARHALAAGLRWAANRVEPRPAADRFQPGAAC</sequence>
<dbReference type="AlphaFoldDB" id="A0A8J3QRS2"/>
<reference evidence="1" key="1">
    <citation type="submission" date="2021-01" db="EMBL/GenBank/DDBJ databases">
        <title>Whole genome shotgun sequence of Rugosimonospora africana NBRC 104875.</title>
        <authorList>
            <person name="Komaki H."/>
            <person name="Tamura T."/>
        </authorList>
    </citation>
    <scope>NUCLEOTIDE SEQUENCE</scope>
    <source>
        <strain evidence="1">NBRC 104875</strain>
    </source>
</reference>